<dbReference type="AlphaFoldDB" id="A0AAU9C8E1"/>
<keyword evidence="3" id="KW-1185">Reference proteome</keyword>
<dbReference type="RefSeq" id="WP_338393519.1">
    <property type="nucleotide sequence ID" value="NZ_AP025314.1"/>
</dbReference>
<feature type="region of interest" description="Disordered" evidence="1">
    <location>
        <begin position="1"/>
        <end position="30"/>
    </location>
</feature>
<evidence type="ECO:0000256" key="1">
    <source>
        <dbReference type="SAM" id="MobiDB-lite"/>
    </source>
</evidence>
<dbReference type="KEGG" id="fax:FUAX_06810"/>
<evidence type="ECO:0000313" key="2">
    <source>
        <dbReference type="EMBL" id="BDD08249.1"/>
    </source>
</evidence>
<name>A0AAU9C8E1_9BACT</name>
<feature type="compositionally biased region" description="Basic residues" evidence="1">
    <location>
        <begin position="1"/>
        <end position="13"/>
    </location>
</feature>
<organism evidence="2 3">
    <name type="scientific">Fulvitalea axinellae</name>
    <dbReference type="NCBI Taxonomy" id="1182444"/>
    <lineage>
        <taxon>Bacteria</taxon>
        <taxon>Pseudomonadati</taxon>
        <taxon>Bacteroidota</taxon>
        <taxon>Cytophagia</taxon>
        <taxon>Cytophagales</taxon>
        <taxon>Persicobacteraceae</taxon>
        <taxon>Fulvitalea</taxon>
    </lineage>
</organism>
<protein>
    <submittedName>
        <fullName evidence="2">Uncharacterized protein</fullName>
    </submittedName>
</protein>
<dbReference type="EMBL" id="AP025314">
    <property type="protein sequence ID" value="BDD08249.1"/>
    <property type="molecule type" value="Genomic_DNA"/>
</dbReference>
<accession>A0AAU9C8E1</accession>
<reference evidence="2 3" key="1">
    <citation type="submission" date="2021-12" db="EMBL/GenBank/DDBJ databases">
        <title>Genome sequencing of bacteria with rrn-lacking chromosome and rrn-plasmid.</title>
        <authorList>
            <person name="Anda M."/>
            <person name="Iwasaki W."/>
        </authorList>
    </citation>
    <scope>NUCLEOTIDE SEQUENCE [LARGE SCALE GENOMIC DNA]</scope>
    <source>
        <strain evidence="2 3">DSM 100852</strain>
    </source>
</reference>
<proteinExistence type="predicted"/>
<sequence>MFRHSPPRKKKEAQKREGAAKMPPQAMREEEGLKPDLRIISDIKFPMQGMQGTVFFFRDGAGREMVAKLCEQEGALQREHFGATFIRNMHSERVGAPESELHRTGDETFTALKAALAEWTEEENAAMAFGAMAEYKGSHLLLMEKMAGVPYYPIPEEFGGNRTVLDSLADENTGLALGEVAFYDLLLGNIDRIIASLNPYNMLYQAPEAGKAMRINAIDSAFSVFGQKFGIDRFAPELVGERARRIQDFSRSFSVRSGDVDDQDWEMVEYGAPHSDRQFDAKKDKDRLEELLQASTTDRDKHRELSRYAENILEKMLEPAVQEILTITLVGDPGNSRLARSVATQFEKVCQANVPRHLLDLGAVKGYMTLVKRLKDPEFTDKLVTMTSGGMGREASGLLRNLYQVSSPYLESASYSVLEKKVEQVQKKFLKRKK</sequence>
<dbReference type="Proteomes" id="UP001348817">
    <property type="component" value="Chromosome"/>
</dbReference>
<gene>
    <name evidence="2" type="ORF">FUAX_06810</name>
</gene>
<evidence type="ECO:0000313" key="3">
    <source>
        <dbReference type="Proteomes" id="UP001348817"/>
    </source>
</evidence>